<name>A0A8T1U3J0_9STRA</name>
<evidence type="ECO:0000313" key="1">
    <source>
        <dbReference type="EMBL" id="KAG6953111.1"/>
    </source>
</evidence>
<proteinExistence type="predicted"/>
<reference evidence="1" key="1">
    <citation type="submission" date="2021-01" db="EMBL/GenBank/DDBJ databases">
        <title>Phytophthora aleatoria, a newly-described species from Pinus radiata is distinct from Phytophthora cactorum isolates based on comparative genomics.</title>
        <authorList>
            <person name="Mcdougal R."/>
            <person name="Panda P."/>
            <person name="Williams N."/>
            <person name="Studholme D.J."/>
        </authorList>
    </citation>
    <scope>NUCLEOTIDE SEQUENCE</scope>
    <source>
        <strain evidence="1">NZFS 3830</strain>
    </source>
</reference>
<organism evidence="1 2">
    <name type="scientific">Phytophthora cactorum</name>
    <dbReference type="NCBI Taxonomy" id="29920"/>
    <lineage>
        <taxon>Eukaryota</taxon>
        <taxon>Sar</taxon>
        <taxon>Stramenopiles</taxon>
        <taxon>Oomycota</taxon>
        <taxon>Peronosporomycetes</taxon>
        <taxon>Peronosporales</taxon>
        <taxon>Peronosporaceae</taxon>
        <taxon>Phytophthora</taxon>
    </lineage>
</organism>
<accession>A0A8T1U3J0</accession>
<gene>
    <name evidence="1" type="ORF">JG687_00012597</name>
</gene>
<dbReference type="VEuPathDB" id="FungiDB:PC110_g20651"/>
<comment type="caution">
    <text evidence="1">The sequence shown here is derived from an EMBL/GenBank/DDBJ whole genome shotgun (WGS) entry which is preliminary data.</text>
</comment>
<protein>
    <submittedName>
        <fullName evidence="1">Uncharacterized protein</fullName>
    </submittedName>
</protein>
<dbReference type="EMBL" id="JAENGZ010000856">
    <property type="protein sequence ID" value="KAG6953111.1"/>
    <property type="molecule type" value="Genomic_DNA"/>
</dbReference>
<feature type="non-terminal residue" evidence="1">
    <location>
        <position position="149"/>
    </location>
</feature>
<dbReference type="Proteomes" id="UP000688947">
    <property type="component" value="Unassembled WGS sequence"/>
</dbReference>
<sequence>ALSKSVIEDKADAKLILLNRKGSEGKPDVRALAKKHGCSRTTIRNVLNAATSRHLGPRSSQATGDTFHVVQRHESEDRSDNQPSSGFYHRIFRDRRCGRHRRGSALGGCSCRDHRRRDSDGCRDMPKPCRQSCPFSTRTRRRDKTFLTN</sequence>
<dbReference type="AlphaFoldDB" id="A0A8T1U3J0"/>
<evidence type="ECO:0000313" key="2">
    <source>
        <dbReference type="Proteomes" id="UP000688947"/>
    </source>
</evidence>